<proteinExistence type="predicted"/>
<dbReference type="RefSeq" id="WP_089405679.1">
    <property type="nucleotide sequence ID" value="NZ_FZOH01000009.1"/>
</dbReference>
<dbReference type="OrthoDB" id="5195710at2"/>
<sequence>MPFHYFTDADRQAMRDAAEEIRVYWDLVDRYTVWREPDDGPVTRGQLEIMGGLRKIDPNRRK</sequence>
<dbReference type="EMBL" id="FZOH01000009">
    <property type="protein sequence ID" value="SNS85122.1"/>
    <property type="molecule type" value="Genomic_DNA"/>
</dbReference>
<evidence type="ECO:0000313" key="2">
    <source>
        <dbReference type="Proteomes" id="UP000198386"/>
    </source>
</evidence>
<reference evidence="2" key="1">
    <citation type="submission" date="2017-06" db="EMBL/GenBank/DDBJ databases">
        <authorList>
            <person name="Varghese N."/>
            <person name="Submissions S."/>
        </authorList>
    </citation>
    <scope>NUCLEOTIDE SEQUENCE [LARGE SCALE GENOMIC DNA]</scope>
    <source>
        <strain evidence="2">DSM 45423</strain>
    </source>
</reference>
<evidence type="ECO:0000313" key="1">
    <source>
        <dbReference type="EMBL" id="SNS85122.1"/>
    </source>
</evidence>
<name>A0A239HV47_9ACTN</name>
<dbReference type="AlphaFoldDB" id="A0A239HV47"/>
<gene>
    <name evidence="1" type="ORF">SAMN04488107_4032</name>
</gene>
<accession>A0A239HV47</accession>
<dbReference type="Proteomes" id="UP000198386">
    <property type="component" value="Unassembled WGS sequence"/>
</dbReference>
<organism evidence="1 2">
    <name type="scientific">Geodermatophilus saharensis</name>
    <dbReference type="NCBI Taxonomy" id="1137994"/>
    <lineage>
        <taxon>Bacteria</taxon>
        <taxon>Bacillati</taxon>
        <taxon>Actinomycetota</taxon>
        <taxon>Actinomycetes</taxon>
        <taxon>Geodermatophilales</taxon>
        <taxon>Geodermatophilaceae</taxon>
        <taxon>Geodermatophilus</taxon>
    </lineage>
</organism>
<keyword evidence="2" id="KW-1185">Reference proteome</keyword>
<protein>
    <submittedName>
        <fullName evidence="1">Uncharacterized protein</fullName>
    </submittedName>
</protein>